<protein>
    <recommendedName>
        <fullName evidence="4">nicotinate-nucleotide diphosphorylase (carboxylating)</fullName>
        <ecNumber evidence="4">2.4.2.19</ecNumber>
    </recommendedName>
    <alternativeName>
        <fullName evidence="8">Quinolinate phosphoribosyltransferase [decarboxylating]</fullName>
    </alternativeName>
</protein>
<keyword evidence="6 9" id="KW-0328">Glycosyltransferase</keyword>
<comment type="similarity">
    <text evidence="3 9">Belongs to the NadC/ModD family.</text>
</comment>
<dbReference type="InterPro" id="IPR037128">
    <property type="entry name" value="Quinolinate_PRibosylTase_N_sf"/>
</dbReference>
<keyword evidence="5" id="KW-0662">Pyridine nucleotide biosynthesis</keyword>
<dbReference type="InterPro" id="IPR022412">
    <property type="entry name" value="Quinolinate_PRibosylTrfase_N"/>
</dbReference>
<feature type="domain" description="Quinolinate phosphoribosyl transferase C-terminal" evidence="10">
    <location>
        <begin position="113"/>
        <end position="278"/>
    </location>
</feature>
<dbReference type="NCBIfam" id="TIGR00078">
    <property type="entry name" value="nadC"/>
    <property type="match status" value="1"/>
</dbReference>
<comment type="caution">
    <text evidence="12">The sequence shown here is derived from an EMBL/GenBank/DDBJ whole genome shotgun (WGS) entry which is preliminary data.</text>
</comment>
<evidence type="ECO:0000256" key="9">
    <source>
        <dbReference type="PIRNR" id="PIRNR006250"/>
    </source>
</evidence>
<organism evidence="12 13">
    <name type="scientific">Deefgea salmonis</name>
    <dbReference type="NCBI Taxonomy" id="2875502"/>
    <lineage>
        <taxon>Bacteria</taxon>
        <taxon>Pseudomonadati</taxon>
        <taxon>Pseudomonadota</taxon>
        <taxon>Betaproteobacteria</taxon>
        <taxon>Neisseriales</taxon>
        <taxon>Chitinibacteraceae</taxon>
        <taxon>Deefgea</taxon>
    </lineage>
</organism>
<dbReference type="Proteomes" id="UP001198034">
    <property type="component" value="Unassembled WGS sequence"/>
</dbReference>
<feature type="domain" description="Quinolinate phosphoribosyl transferase N-terminal" evidence="11">
    <location>
        <begin position="28"/>
        <end position="111"/>
    </location>
</feature>
<evidence type="ECO:0000256" key="7">
    <source>
        <dbReference type="ARBA" id="ARBA00022679"/>
    </source>
</evidence>
<dbReference type="SUPFAM" id="SSF54675">
    <property type="entry name" value="Nicotinate/Quinolinate PRTase N-terminal domain-like"/>
    <property type="match status" value="1"/>
</dbReference>
<evidence type="ECO:0000256" key="4">
    <source>
        <dbReference type="ARBA" id="ARBA00011944"/>
    </source>
</evidence>
<proteinExistence type="inferred from homology"/>
<dbReference type="Gene3D" id="3.20.20.70">
    <property type="entry name" value="Aldolase class I"/>
    <property type="match status" value="1"/>
</dbReference>
<evidence type="ECO:0000256" key="1">
    <source>
        <dbReference type="ARBA" id="ARBA00003237"/>
    </source>
</evidence>
<dbReference type="Pfam" id="PF01729">
    <property type="entry name" value="QRPTase_C"/>
    <property type="match status" value="1"/>
</dbReference>
<evidence type="ECO:0000256" key="8">
    <source>
        <dbReference type="ARBA" id="ARBA00033102"/>
    </source>
</evidence>
<dbReference type="InterPro" id="IPR004393">
    <property type="entry name" value="NadC"/>
</dbReference>
<dbReference type="Pfam" id="PF02749">
    <property type="entry name" value="QRPTase_N"/>
    <property type="match status" value="1"/>
</dbReference>
<gene>
    <name evidence="12" type="primary">nadC</name>
    <name evidence="12" type="ORF">LG219_09110</name>
</gene>
<name>A0ABS8BL29_9NEIS</name>
<dbReference type="Gene3D" id="3.90.1170.20">
    <property type="entry name" value="Quinolinate phosphoribosyl transferase, N-terminal domain"/>
    <property type="match status" value="1"/>
</dbReference>
<dbReference type="EMBL" id="JAJAWG010000005">
    <property type="protein sequence ID" value="MCB5196427.1"/>
    <property type="molecule type" value="Genomic_DNA"/>
</dbReference>
<dbReference type="GO" id="GO:0004514">
    <property type="term" value="F:nicotinate-nucleotide diphosphorylase (carboxylating) activity"/>
    <property type="evidence" value="ECO:0007669"/>
    <property type="project" value="UniProtKB-EC"/>
</dbReference>
<dbReference type="PANTHER" id="PTHR32179:SF3">
    <property type="entry name" value="NICOTINATE-NUCLEOTIDE PYROPHOSPHORYLASE [CARBOXYLATING]"/>
    <property type="match status" value="1"/>
</dbReference>
<dbReference type="PIRSF" id="PIRSF006250">
    <property type="entry name" value="NadC_ModD"/>
    <property type="match status" value="1"/>
</dbReference>
<sequence length="280" mass="30018">MNLKLPPQHLIAANVANALTEDIGDCDWTVQLIPAAQHGNARIVVREPAIICGQAWFNEVFHQVDASIQIEWKVAEGEYVAAGHIICELQGNTRSLLTAERSALNFLQTLSAVATETHRYVEAVEGTAAKVHDTRKTIPGLRRAQKYAVTIGGGENQRIGLYDGILIKENHILAAGNIANAIGMARTIAPAHVSIQIEVENLAELEQAITAGAVSILLDNMSLEEMSAAVQLAKGRAILEASGGVDLTQIRAIAETGVDRISIGKLTKDIKAIDLSMRLA</sequence>
<evidence type="ECO:0000313" key="12">
    <source>
        <dbReference type="EMBL" id="MCB5196427.1"/>
    </source>
</evidence>
<evidence type="ECO:0000259" key="10">
    <source>
        <dbReference type="Pfam" id="PF01729"/>
    </source>
</evidence>
<dbReference type="CDD" id="cd01572">
    <property type="entry name" value="QPRTase"/>
    <property type="match status" value="1"/>
</dbReference>
<keyword evidence="7 9" id="KW-0808">Transferase</keyword>
<evidence type="ECO:0000256" key="3">
    <source>
        <dbReference type="ARBA" id="ARBA00009400"/>
    </source>
</evidence>
<dbReference type="SUPFAM" id="SSF51690">
    <property type="entry name" value="Nicotinate/Quinolinate PRTase C-terminal domain-like"/>
    <property type="match status" value="1"/>
</dbReference>
<evidence type="ECO:0000256" key="5">
    <source>
        <dbReference type="ARBA" id="ARBA00022642"/>
    </source>
</evidence>
<evidence type="ECO:0000259" key="11">
    <source>
        <dbReference type="Pfam" id="PF02749"/>
    </source>
</evidence>
<accession>A0ABS8BL29</accession>
<dbReference type="PANTHER" id="PTHR32179">
    <property type="entry name" value="NICOTINATE-NUCLEOTIDE PYROPHOSPHORYLASE [CARBOXYLATING]"/>
    <property type="match status" value="1"/>
</dbReference>
<dbReference type="InterPro" id="IPR036068">
    <property type="entry name" value="Nicotinate_pribotase-like_C"/>
</dbReference>
<dbReference type="InterPro" id="IPR013785">
    <property type="entry name" value="Aldolase_TIM"/>
</dbReference>
<dbReference type="InterPro" id="IPR027277">
    <property type="entry name" value="NadC/ModD"/>
</dbReference>
<evidence type="ECO:0000256" key="6">
    <source>
        <dbReference type="ARBA" id="ARBA00022676"/>
    </source>
</evidence>
<reference evidence="12 13" key="1">
    <citation type="submission" date="2021-10" db="EMBL/GenBank/DDBJ databases">
        <authorList>
            <person name="Chen M."/>
        </authorList>
    </citation>
    <scope>NUCLEOTIDE SEQUENCE [LARGE SCALE GENOMIC DNA]</scope>
    <source>
        <strain evidence="12 13">H3-26</strain>
    </source>
</reference>
<evidence type="ECO:0000313" key="13">
    <source>
        <dbReference type="Proteomes" id="UP001198034"/>
    </source>
</evidence>
<dbReference type="EC" id="2.4.2.19" evidence="4"/>
<comment type="function">
    <text evidence="1">Involved in the catabolism of quinolinic acid (QA).</text>
</comment>
<comment type="pathway">
    <text evidence="2">Cofactor biosynthesis; NAD(+) biosynthesis; nicotinate D-ribonucleotide from quinolinate: step 1/1.</text>
</comment>
<keyword evidence="13" id="KW-1185">Reference proteome</keyword>
<evidence type="ECO:0000256" key="2">
    <source>
        <dbReference type="ARBA" id="ARBA00004893"/>
    </source>
</evidence>
<dbReference type="InterPro" id="IPR002638">
    <property type="entry name" value="Quinolinate_PRibosylTrfase_C"/>
</dbReference>